<name>B9RCF7_RICCO</name>
<accession>B9RCF7</accession>
<evidence type="ECO:0000256" key="1">
    <source>
        <dbReference type="SAM" id="MobiDB-lite"/>
    </source>
</evidence>
<evidence type="ECO:0000313" key="3">
    <source>
        <dbReference type="Proteomes" id="UP000008311"/>
    </source>
</evidence>
<organism evidence="2 3">
    <name type="scientific">Ricinus communis</name>
    <name type="common">Castor bean</name>
    <dbReference type="NCBI Taxonomy" id="3988"/>
    <lineage>
        <taxon>Eukaryota</taxon>
        <taxon>Viridiplantae</taxon>
        <taxon>Streptophyta</taxon>
        <taxon>Embryophyta</taxon>
        <taxon>Tracheophyta</taxon>
        <taxon>Spermatophyta</taxon>
        <taxon>Magnoliopsida</taxon>
        <taxon>eudicotyledons</taxon>
        <taxon>Gunneridae</taxon>
        <taxon>Pentapetalae</taxon>
        <taxon>rosids</taxon>
        <taxon>fabids</taxon>
        <taxon>Malpighiales</taxon>
        <taxon>Euphorbiaceae</taxon>
        <taxon>Acalyphoideae</taxon>
        <taxon>Acalypheae</taxon>
        <taxon>Ricinus</taxon>
    </lineage>
</organism>
<dbReference type="EMBL" id="EQ973774">
    <property type="protein sequence ID" value="EEF51228.1"/>
    <property type="molecule type" value="Genomic_DNA"/>
</dbReference>
<feature type="region of interest" description="Disordered" evidence="1">
    <location>
        <begin position="1"/>
        <end position="20"/>
    </location>
</feature>
<dbReference type="Proteomes" id="UP000008311">
    <property type="component" value="Unassembled WGS sequence"/>
</dbReference>
<evidence type="ECO:0000313" key="2">
    <source>
        <dbReference type="EMBL" id="EEF51228.1"/>
    </source>
</evidence>
<reference evidence="3" key="1">
    <citation type="journal article" date="2010" name="Nat. Biotechnol.">
        <title>Draft genome sequence of the oilseed species Ricinus communis.</title>
        <authorList>
            <person name="Chan A.P."/>
            <person name="Crabtree J."/>
            <person name="Zhao Q."/>
            <person name="Lorenzi H."/>
            <person name="Orvis J."/>
            <person name="Puiu D."/>
            <person name="Melake-Berhan A."/>
            <person name="Jones K.M."/>
            <person name="Redman J."/>
            <person name="Chen G."/>
            <person name="Cahoon E.B."/>
            <person name="Gedil M."/>
            <person name="Stanke M."/>
            <person name="Haas B.J."/>
            <person name="Wortman J.R."/>
            <person name="Fraser-Liggett C.M."/>
            <person name="Ravel J."/>
            <person name="Rabinowicz P.D."/>
        </authorList>
    </citation>
    <scope>NUCLEOTIDE SEQUENCE [LARGE SCALE GENOMIC DNA]</scope>
    <source>
        <strain evidence="3">cv. Hale</strain>
    </source>
</reference>
<dbReference type="InParanoid" id="B9RCF7"/>
<sequence>MIPRNMYYSSTQRPAARKAEQHQNRLQCIAELANSSRRADHFSVIQAMILACKRLLRYSTQLKKWL</sequence>
<keyword evidence="3" id="KW-1185">Reference proteome</keyword>
<dbReference type="AlphaFoldDB" id="B9RCF7"/>
<gene>
    <name evidence="2" type="ORF">RCOM_1687690</name>
</gene>
<proteinExistence type="predicted"/>
<protein>
    <submittedName>
        <fullName evidence="2">Uncharacterized protein</fullName>
    </submittedName>
</protein>